<dbReference type="RefSeq" id="WP_359203779.1">
    <property type="nucleotide sequence ID" value="NZ_JBEZAM010000002.1"/>
</dbReference>
<comment type="caution">
    <text evidence="2">The sequence shown here is derived from an EMBL/GenBank/DDBJ whole genome shotgun (WGS) entry which is preliminary data.</text>
</comment>
<keyword evidence="1" id="KW-0812">Transmembrane</keyword>
<accession>A0ABV3CPH7</accession>
<evidence type="ECO:0000313" key="2">
    <source>
        <dbReference type="EMBL" id="MEU7292114.1"/>
    </source>
</evidence>
<keyword evidence="1" id="KW-0472">Membrane</keyword>
<dbReference type="EMBL" id="JBEZAM010000002">
    <property type="protein sequence ID" value="MEU7292114.1"/>
    <property type="molecule type" value="Genomic_DNA"/>
</dbReference>
<evidence type="ECO:0000313" key="3">
    <source>
        <dbReference type="Proteomes" id="UP001551210"/>
    </source>
</evidence>
<reference evidence="2 3" key="1">
    <citation type="submission" date="2024-06" db="EMBL/GenBank/DDBJ databases">
        <title>The Natural Products Discovery Center: Release of the First 8490 Sequenced Strains for Exploring Actinobacteria Biosynthetic Diversity.</title>
        <authorList>
            <person name="Kalkreuter E."/>
            <person name="Kautsar S.A."/>
            <person name="Yang D."/>
            <person name="Bader C.D."/>
            <person name="Teijaro C.N."/>
            <person name="Fluegel L."/>
            <person name="Davis C.M."/>
            <person name="Simpson J.R."/>
            <person name="Lauterbach L."/>
            <person name="Steele A.D."/>
            <person name="Gui C."/>
            <person name="Meng S."/>
            <person name="Li G."/>
            <person name="Viehrig K."/>
            <person name="Ye F."/>
            <person name="Su P."/>
            <person name="Kiefer A.F."/>
            <person name="Nichols A."/>
            <person name="Cepeda A.J."/>
            <person name="Yan W."/>
            <person name="Fan B."/>
            <person name="Jiang Y."/>
            <person name="Adhikari A."/>
            <person name="Zheng C.-J."/>
            <person name="Schuster L."/>
            <person name="Cowan T.M."/>
            <person name="Smanski M.J."/>
            <person name="Chevrette M.G."/>
            <person name="De Carvalho L.P.S."/>
            <person name="Shen B."/>
        </authorList>
    </citation>
    <scope>NUCLEOTIDE SEQUENCE [LARGE SCALE GENOMIC DNA]</scope>
    <source>
        <strain evidence="2 3">NPDC045705</strain>
    </source>
</reference>
<protein>
    <submittedName>
        <fullName evidence="2">Uncharacterized protein</fullName>
    </submittedName>
</protein>
<feature type="transmembrane region" description="Helical" evidence="1">
    <location>
        <begin position="94"/>
        <end position="123"/>
    </location>
</feature>
<sequence length="325" mass="34512">MSTLKFDPAKTIPELSDNLKGHHEYLTKVDGEKLPTTGWMTQQLAPVNKLIADLKAQQDKVAEEVVKPTWEQVLEKLGLGPVAEIIKKGIEGGIGAAIVAGIVALGGVIVPLLMIALGAFLVFQLQKWHASRNPNNETVGMRADGSFGRRNFNDIQNERNGVAGGGIADLPANANFDSLRNQLTLLNPHLEAFNKHAPDFVTHFKKLPTESKATKAAKGVKAVAEAVAGVDHQAMPLVASGMGKINGAVKNSDPKKTVKFADGIGKLKLAMTGLEVDKVPKAGTLGQAADAAHRLAEKTGTLAQKMRDFAREVSTINQELGGTAT</sequence>
<evidence type="ECO:0000256" key="1">
    <source>
        <dbReference type="SAM" id="Phobius"/>
    </source>
</evidence>
<organism evidence="2 3">
    <name type="scientific">Streptomyces exfoliatus</name>
    <name type="common">Streptomyces hydrogenans</name>
    <dbReference type="NCBI Taxonomy" id="1905"/>
    <lineage>
        <taxon>Bacteria</taxon>
        <taxon>Bacillati</taxon>
        <taxon>Actinomycetota</taxon>
        <taxon>Actinomycetes</taxon>
        <taxon>Kitasatosporales</taxon>
        <taxon>Streptomycetaceae</taxon>
        <taxon>Streptomyces</taxon>
    </lineage>
</organism>
<proteinExistence type="predicted"/>
<keyword evidence="1" id="KW-1133">Transmembrane helix</keyword>
<keyword evidence="3" id="KW-1185">Reference proteome</keyword>
<name>A0ABV3CPH7_STREX</name>
<gene>
    <name evidence="2" type="ORF">AB0A76_02745</name>
</gene>
<dbReference type="Proteomes" id="UP001551210">
    <property type="component" value="Unassembled WGS sequence"/>
</dbReference>